<protein>
    <submittedName>
        <fullName evidence="1">Uncharacterized protein</fullName>
    </submittedName>
</protein>
<organism evidence="1 2">
    <name type="scientific">Selenomonas flueggei ATCC 43531</name>
    <dbReference type="NCBI Taxonomy" id="638302"/>
    <lineage>
        <taxon>Bacteria</taxon>
        <taxon>Bacillati</taxon>
        <taxon>Bacillota</taxon>
        <taxon>Negativicutes</taxon>
        <taxon>Selenomonadales</taxon>
        <taxon>Selenomonadaceae</taxon>
        <taxon>Selenomonas</taxon>
    </lineage>
</organism>
<proteinExistence type="predicted"/>
<evidence type="ECO:0000313" key="1">
    <source>
        <dbReference type="EMBL" id="EEQ48632.1"/>
    </source>
</evidence>
<evidence type="ECO:0000313" key="2">
    <source>
        <dbReference type="Proteomes" id="UP000005309"/>
    </source>
</evidence>
<gene>
    <name evidence="1" type="ORF">HMPREF0908_1112</name>
</gene>
<dbReference type="HOGENOM" id="CLU_2652403_0_0_9"/>
<keyword evidence="2" id="KW-1185">Reference proteome</keyword>
<reference evidence="1 2" key="1">
    <citation type="submission" date="2009-04" db="EMBL/GenBank/DDBJ databases">
        <authorList>
            <person name="Qin X."/>
            <person name="Bachman B."/>
            <person name="Battles P."/>
            <person name="Bell A."/>
            <person name="Bess C."/>
            <person name="Bickham C."/>
            <person name="Chaboub L."/>
            <person name="Chen D."/>
            <person name="Coyle M."/>
            <person name="Deiros D.R."/>
            <person name="Dinh H."/>
            <person name="Forbes L."/>
            <person name="Fowler G."/>
            <person name="Francisco L."/>
            <person name="Fu Q."/>
            <person name="Gubbala S."/>
            <person name="Hale W."/>
            <person name="Han Y."/>
            <person name="Hemphill L."/>
            <person name="Highlander S.K."/>
            <person name="Hirani K."/>
            <person name="Hogues M."/>
            <person name="Jackson L."/>
            <person name="Jakkamsetti A."/>
            <person name="Javaid M."/>
            <person name="Jiang H."/>
            <person name="Korchina V."/>
            <person name="Kovar C."/>
            <person name="Lara F."/>
            <person name="Lee S."/>
            <person name="Mata R."/>
            <person name="Mathew T."/>
            <person name="Moen C."/>
            <person name="Morales K."/>
            <person name="Munidasa M."/>
            <person name="Nazareth L."/>
            <person name="Ngo R."/>
            <person name="Nguyen L."/>
            <person name="Okwuonu G."/>
            <person name="Ongeri F."/>
            <person name="Patil S."/>
            <person name="Petrosino J."/>
            <person name="Pham C."/>
            <person name="Pham P."/>
            <person name="Pu L.-L."/>
            <person name="Puazo M."/>
            <person name="Raj R."/>
            <person name="Reid J."/>
            <person name="Rouhana J."/>
            <person name="Saada N."/>
            <person name="Shang Y."/>
            <person name="Simmons D."/>
            <person name="Thornton R."/>
            <person name="Warren J."/>
            <person name="Weissenberger G."/>
            <person name="Zhang J."/>
            <person name="Zhang L."/>
            <person name="Zhou C."/>
            <person name="Zhu D."/>
            <person name="Muzny D."/>
            <person name="Worley K."/>
            <person name="Gibbs R."/>
        </authorList>
    </citation>
    <scope>NUCLEOTIDE SEQUENCE [LARGE SCALE GENOMIC DNA]</scope>
    <source>
        <strain evidence="1 2">ATCC 43531</strain>
    </source>
</reference>
<accession>C4V3L8</accession>
<sequence length="76" mass="8279">MLLWYPLRLSMICHEAAVSHRPFPSCCSLSGILLLCHALHQTIFHPPDAIIADRFSAQSAAAAAERGEAIRPRIAG</sequence>
<dbReference type="STRING" id="638302.HMPREF0908_1112"/>
<name>C4V3L8_9FIRM</name>
<dbReference type="EMBL" id="ACLA01000014">
    <property type="protein sequence ID" value="EEQ48632.1"/>
    <property type="molecule type" value="Genomic_DNA"/>
</dbReference>
<dbReference type="Proteomes" id="UP000005309">
    <property type="component" value="Unassembled WGS sequence"/>
</dbReference>
<comment type="caution">
    <text evidence="1">The sequence shown here is derived from an EMBL/GenBank/DDBJ whole genome shotgun (WGS) entry which is preliminary data.</text>
</comment>
<dbReference type="AlphaFoldDB" id="C4V3L8"/>